<dbReference type="EMBL" id="SJPI01000002">
    <property type="protein sequence ID" value="TWT50730.1"/>
    <property type="molecule type" value="Genomic_DNA"/>
</dbReference>
<reference evidence="3 4" key="1">
    <citation type="submission" date="2019-02" db="EMBL/GenBank/DDBJ databases">
        <title>Deep-cultivation of Planctomycetes and their phenomic and genomic characterization uncovers novel biology.</title>
        <authorList>
            <person name="Wiegand S."/>
            <person name="Jogler M."/>
            <person name="Boedeker C."/>
            <person name="Pinto D."/>
            <person name="Vollmers J."/>
            <person name="Rivas-Marin E."/>
            <person name="Kohn T."/>
            <person name="Peeters S.H."/>
            <person name="Heuer A."/>
            <person name="Rast P."/>
            <person name="Oberbeckmann S."/>
            <person name="Bunk B."/>
            <person name="Jeske O."/>
            <person name="Meyerdierks A."/>
            <person name="Storesund J.E."/>
            <person name="Kallscheuer N."/>
            <person name="Luecker S."/>
            <person name="Lage O.M."/>
            <person name="Pohl T."/>
            <person name="Merkel B.J."/>
            <person name="Hornburger P."/>
            <person name="Mueller R.-W."/>
            <person name="Bruemmer F."/>
            <person name="Labrenz M."/>
            <person name="Spormann A.M."/>
            <person name="Op Den Camp H."/>
            <person name="Overmann J."/>
            <person name="Amann R."/>
            <person name="Jetten M.S.M."/>
            <person name="Mascher T."/>
            <person name="Medema M.H."/>
            <person name="Devos D.P."/>
            <person name="Kaster A.-K."/>
            <person name="Ovreas L."/>
            <person name="Rohde M."/>
            <person name="Galperin M.Y."/>
            <person name="Jogler C."/>
        </authorList>
    </citation>
    <scope>NUCLEOTIDE SEQUENCE [LARGE SCALE GENOMIC DNA]</scope>
    <source>
        <strain evidence="3 4">Pla22</strain>
    </source>
</reference>
<keyword evidence="1" id="KW-1133">Transmembrane helix</keyword>
<dbReference type="OrthoDB" id="262907at2"/>
<protein>
    <submittedName>
        <fullName evidence="3">TQO small subunit DoxD</fullName>
    </submittedName>
</protein>
<organism evidence="3 4">
    <name type="scientific">Rubripirellula amarantea</name>
    <dbReference type="NCBI Taxonomy" id="2527999"/>
    <lineage>
        <taxon>Bacteria</taxon>
        <taxon>Pseudomonadati</taxon>
        <taxon>Planctomycetota</taxon>
        <taxon>Planctomycetia</taxon>
        <taxon>Pirellulales</taxon>
        <taxon>Pirellulaceae</taxon>
        <taxon>Rubripirellula</taxon>
    </lineage>
</organism>
<evidence type="ECO:0000256" key="1">
    <source>
        <dbReference type="SAM" id="Phobius"/>
    </source>
</evidence>
<keyword evidence="1" id="KW-0472">Membrane</keyword>
<dbReference type="Pfam" id="PF04173">
    <property type="entry name" value="DoxD"/>
    <property type="match status" value="1"/>
</dbReference>
<feature type="transmembrane region" description="Helical" evidence="1">
    <location>
        <begin position="280"/>
        <end position="305"/>
    </location>
</feature>
<feature type="transmembrane region" description="Helical" evidence="1">
    <location>
        <begin position="20"/>
        <end position="42"/>
    </location>
</feature>
<keyword evidence="1" id="KW-0812">Transmembrane</keyword>
<dbReference type="AlphaFoldDB" id="A0A5C5WJB0"/>
<keyword evidence="4" id="KW-1185">Reference proteome</keyword>
<proteinExistence type="predicted"/>
<feature type="transmembrane region" description="Helical" evidence="1">
    <location>
        <begin position="238"/>
        <end position="260"/>
    </location>
</feature>
<dbReference type="InterPro" id="IPR007301">
    <property type="entry name" value="DoxD"/>
</dbReference>
<evidence type="ECO:0000259" key="2">
    <source>
        <dbReference type="Pfam" id="PF04173"/>
    </source>
</evidence>
<name>A0A5C5WJB0_9BACT</name>
<feature type="domain" description="TQO small subunit DoxD" evidence="2">
    <location>
        <begin position="231"/>
        <end position="306"/>
    </location>
</feature>
<dbReference type="Proteomes" id="UP000316598">
    <property type="component" value="Unassembled WGS sequence"/>
</dbReference>
<evidence type="ECO:0000313" key="4">
    <source>
        <dbReference type="Proteomes" id="UP000316598"/>
    </source>
</evidence>
<evidence type="ECO:0000313" key="3">
    <source>
        <dbReference type="EMBL" id="TWT50730.1"/>
    </source>
</evidence>
<sequence>MRKLLLFPLRLSVGWGLSPRLLGMTAMVMLVLLRLTIGWHFFSEGVDKRDAGNWSAAPFFANAQGPYANHYRNLVWDADGQYRLNKEAIKYTFALYRDQVSQHYGFTDEQKAKANLNYIEAVKQYDWIVSENAGDLEEFELGRQRIAKLDNDSGERSLRDGVDSLGGQRETIRREWLGKAKPTFDQIETLWKNYEGDQQALATDDQLAANSSIEMIKPRTGEIDTSVIDRIVPYFDMAVGLCLLIGFMTPLASLAAAGFLASVFLSQYPPTTGPGSSNYQLIECMACLVLASTGAGRFAGLDYFLHLFVRRSEAEVDRDDE</sequence>
<gene>
    <name evidence="3" type="ORF">Pla22_34730</name>
</gene>
<accession>A0A5C5WJB0</accession>
<comment type="caution">
    <text evidence="3">The sequence shown here is derived from an EMBL/GenBank/DDBJ whole genome shotgun (WGS) entry which is preliminary data.</text>
</comment>